<dbReference type="Pfam" id="PF16201">
    <property type="entry name" value="NopRA1"/>
    <property type="match status" value="1"/>
</dbReference>
<evidence type="ECO:0000313" key="5">
    <source>
        <dbReference type="Proteomes" id="UP000016922"/>
    </source>
</evidence>
<dbReference type="PANTHER" id="PTHR13500:SF0">
    <property type="entry name" value="NUCLEOLAR PRE-RIBOSOMAL-ASSOCIATED PROTEIN 1"/>
    <property type="match status" value="1"/>
</dbReference>
<dbReference type="PANTHER" id="PTHR13500">
    <property type="entry name" value="NUCLEOLAR PRERIBOSOMAL-ASSOCIATED PROTEIN 1"/>
    <property type="match status" value="1"/>
</dbReference>
<dbReference type="OrthoDB" id="72892at2759"/>
<feature type="domain" description="URB1 central HEAT repeat" evidence="3">
    <location>
        <begin position="82"/>
        <end position="276"/>
    </location>
</feature>
<dbReference type="EMBL" id="KE145353">
    <property type="protein sequence ID" value="EPE35743.1"/>
    <property type="molecule type" value="Genomic_DNA"/>
</dbReference>
<gene>
    <name evidence="4" type="ORF">GLAREA_05081</name>
</gene>
<dbReference type="HOGENOM" id="CLU_483112_0_0_1"/>
<feature type="compositionally biased region" description="Basic and acidic residues" evidence="1">
    <location>
        <begin position="288"/>
        <end position="302"/>
    </location>
</feature>
<evidence type="ECO:0000313" key="4">
    <source>
        <dbReference type="EMBL" id="EPE35743.1"/>
    </source>
</evidence>
<dbReference type="STRING" id="1116229.S3EBR3"/>
<dbReference type="eggNOG" id="KOG1791">
    <property type="taxonomic scope" value="Eukaryota"/>
</dbReference>
<dbReference type="GO" id="GO:0000466">
    <property type="term" value="P:maturation of 5.8S rRNA from tricistronic rRNA transcript (SSU-rRNA, 5.8S rRNA, LSU-rRNA)"/>
    <property type="evidence" value="ECO:0007669"/>
    <property type="project" value="TreeGrafter"/>
</dbReference>
<reference evidence="4 5" key="1">
    <citation type="journal article" date="2013" name="BMC Genomics">
        <title>Genomics-driven discovery of the pneumocandin biosynthetic gene cluster in the fungus Glarea lozoyensis.</title>
        <authorList>
            <person name="Chen L."/>
            <person name="Yue Q."/>
            <person name="Zhang X."/>
            <person name="Xiang M."/>
            <person name="Wang C."/>
            <person name="Li S."/>
            <person name="Che Y."/>
            <person name="Ortiz-Lopez F.J."/>
            <person name="Bills G.F."/>
            <person name="Liu X."/>
            <person name="An Z."/>
        </authorList>
    </citation>
    <scope>NUCLEOTIDE SEQUENCE [LARGE SCALE GENOMIC DNA]</scope>
    <source>
        <strain evidence="5">ATCC 20868 / MF5171</strain>
    </source>
</reference>
<dbReference type="InterPro" id="IPR032436">
    <property type="entry name" value="URB1_C"/>
</dbReference>
<accession>S3EBR3</accession>
<dbReference type="InterPro" id="IPR059018">
    <property type="entry name" value="HEAT_URB1"/>
</dbReference>
<dbReference type="SUPFAM" id="SSF48371">
    <property type="entry name" value="ARM repeat"/>
    <property type="match status" value="1"/>
</dbReference>
<organism evidence="4 5">
    <name type="scientific">Glarea lozoyensis (strain ATCC 20868 / MF5171)</name>
    <dbReference type="NCBI Taxonomy" id="1116229"/>
    <lineage>
        <taxon>Eukaryota</taxon>
        <taxon>Fungi</taxon>
        <taxon>Dikarya</taxon>
        <taxon>Ascomycota</taxon>
        <taxon>Pezizomycotina</taxon>
        <taxon>Leotiomycetes</taxon>
        <taxon>Helotiales</taxon>
        <taxon>Helotiaceae</taxon>
        <taxon>Glarea</taxon>
    </lineage>
</organism>
<sequence>MKDVINAFRNTPSGDILHREAITKLLVSYYEAVPAVALETKFDVSVSLTQALQDMDNLKATPGDRGLRMMELENLFMFAHFSPGMRWFTKGQDIPFSPFMAMLKLSAEAPADAPLLRLQSVLSSINQSNQILQSQTSISALESLILRLRDTSAKSKAKHIYAFLDDCMSRCAATPVKYIYMLEEIRSETPKDAELPPFSLLTLVIAEQWPFLVKAENSHAEDIATFVRDYMATCVKIKEDEKAMNSVLDSLLVATPKDTTTGAILSQFSERVGEISIPQPKVASPTTKESKVEDDKPSEAEKQSAMTMMQDDAPAANEDHNALMRWTAKDVEEVVEGGHLASLIMLLSSEHLHIRREALTNISKFAAKLKESTFEEKEQIWLLLSELVESSRKAIDEAPLSTIITAFASHAVRVLNDPLHCLYPKVNKFLSQGPTWDLDKVPLLYKVLDESPSLDDAYYQEASWLLNYMLAGLRSAQDMAIYRRRRVFEKLFSLWNSSYLAPGLRDRILRILYRATTIEGGSTTLITRFSTMTWLEAQVALGAGTSLKVLMDRILESSDKKRVGKWAKGVTRVKGNTLKI</sequence>
<dbReference type="Proteomes" id="UP000016922">
    <property type="component" value="Unassembled WGS sequence"/>
</dbReference>
<name>S3EBR3_GLAL2</name>
<feature type="domain" description="URB1 C-terminal" evidence="2">
    <location>
        <begin position="340"/>
        <end position="534"/>
    </location>
</feature>
<keyword evidence="5" id="KW-1185">Reference proteome</keyword>
<evidence type="ECO:0000259" key="2">
    <source>
        <dbReference type="Pfam" id="PF16201"/>
    </source>
</evidence>
<dbReference type="InterPro" id="IPR016024">
    <property type="entry name" value="ARM-type_fold"/>
</dbReference>
<protein>
    <submittedName>
        <fullName evidence="4">Uncharacterized protein</fullName>
    </submittedName>
</protein>
<dbReference type="GO" id="GO:0005730">
    <property type="term" value="C:nucleolus"/>
    <property type="evidence" value="ECO:0007669"/>
    <property type="project" value="TreeGrafter"/>
</dbReference>
<dbReference type="GO" id="GO:0000463">
    <property type="term" value="P:maturation of LSU-rRNA from tricistronic rRNA transcript (SSU-rRNA, 5.8S rRNA, LSU-rRNA)"/>
    <property type="evidence" value="ECO:0007669"/>
    <property type="project" value="TreeGrafter"/>
</dbReference>
<dbReference type="Pfam" id="PF26140">
    <property type="entry name" value="HEAT_URB1"/>
    <property type="match status" value="1"/>
</dbReference>
<evidence type="ECO:0000256" key="1">
    <source>
        <dbReference type="SAM" id="MobiDB-lite"/>
    </source>
</evidence>
<dbReference type="AlphaFoldDB" id="S3EBR3"/>
<evidence type="ECO:0000259" key="3">
    <source>
        <dbReference type="Pfam" id="PF26140"/>
    </source>
</evidence>
<feature type="region of interest" description="Disordered" evidence="1">
    <location>
        <begin position="277"/>
        <end position="306"/>
    </location>
</feature>
<dbReference type="KEGG" id="glz:GLAREA_05081"/>
<dbReference type="OMA" id="EDHNALM"/>
<dbReference type="RefSeq" id="XP_008076561.1">
    <property type="nucleotide sequence ID" value="XM_008078370.1"/>
</dbReference>
<dbReference type="GeneID" id="19464135"/>
<dbReference type="InterPro" id="IPR039844">
    <property type="entry name" value="URB1"/>
</dbReference>
<proteinExistence type="predicted"/>